<gene>
    <name evidence="2" type="ORF">D9V37_11625</name>
</gene>
<organism evidence="2 3">
    <name type="scientific">Nocardioides mangrovicus</name>
    <dbReference type="NCBI Taxonomy" id="2478913"/>
    <lineage>
        <taxon>Bacteria</taxon>
        <taxon>Bacillati</taxon>
        <taxon>Actinomycetota</taxon>
        <taxon>Actinomycetes</taxon>
        <taxon>Propionibacteriales</taxon>
        <taxon>Nocardioidaceae</taxon>
        <taxon>Nocardioides</taxon>
    </lineage>
</organism>
<proteinExistence type="predicted"/>
<sequence length="344" mass="36602">MRWGRRGRPDGGGDPTAFWSWWDQEGRTLTSRALAAGEPAGTVEPLAEAVSTVHSELSWEVAPGELSTYVLVVTPAGNPDLRATARRWLLAAPASDETWSYSDHRLPRTDPESVRLDSIGGAVAFGDVSVTARLNGLRFDVVVHHPRFADLIEPARLQVAFLALDLTLGEDDVELWIGTTTATEHPLVDGFGLTALRSVVQQHAADHVDEDGRPAWILLQGETPDGPLLASVQVPLHPATAPSLAVHVAVAVPFAEMLSDGLPGQHSLASLRAFEDQVAATLAAEGRLVAHETAGGLRTIHAYVDETSDAVDRVRALAGTWPDGTAVVTARPDPTWAGVAHLSA</sequence>
<keyword evidence="3" id="KW-1185">Reference proteome</keyword>
<evidence type="ECO:0000313" key="3">
    <source>
        <dbReference type="Proteomes" id="UP000281708"/>
    </source>
</evidence>
<name>A0A3L8P441_9ACTN</name>
<reference evidence="2 3" key="1">
    <citation type="submission" date="2018-10" db="EMBL/GenBank/DDBJ databases">
        <title>Marmoricola sp. 4Q3S-7 whole genome shotgun sequence.</title>
        <authorList>
            <person name="Li F."/>
        </authorList>
    </citation>
    <scope>NUCLEOTIDE SEQUENCE [LARGE SCALE GENOMIC DNA]</scope>
    <source>
        <strain evidence="2 3">4Q3S-7</strain>
    </source>
</reference>
<feature type="domain" description="DUF695" evidence="1">
    <location>
        <begin position="241"/>
        <end position="337"/>
    </location>
</feature>
<evidence type="ECO:0000313" key="2">
    <source>
        <dbReference type="EMBL" id="RLV49198.1"/>
    </source>
</evidence>
<evidence type="ECO:0000259" key="1">
    <source>
        <dbReference type="Pfam" id="PF05117"/>
    </source>
</evidence>
<dbReference type="OrthoDB" id="3828153at2"/>
<protein>
    <submittedName>
        <fullName evidence="2">DUF695 domain-containing protein</fullName>
    </submittedName>
</protein>
<dbReference type="EMBL" id="RDBE01000007">
    <property type="protein sequence ID" value="RLV49198.1"/>
    <property type="molecule type" value="Genomic_DNA"/>
</dbReference>
<dbReference type="Pfam" id="PF05117">
    <property type="entry name" value="DUF695"/>
    <property type="match status" value="1"/>
</dbReference>
<dbReference type="Proteomes" id="UP000281708">
    <property type="component" value="Unassembled WGS sequence"/>
</dbReference>
<accession>A0A3L8P441</accession>
<dbReference type="RefSeq" id="WP_121806300.1">
    <property type="nucleotide sequence ID" value="NZ_RDBE01000007.1"/>
</dbReference>
<dbReference type="InterPro" id="IPR016097">
    <property type="entry name" value="DUF695"/>
</dbReference>
<dbReference type="AlphaFoldDB" id="A0A3L8P441"/>
<comment type="caution">
    <text evidence="2">The sequence shown here is derived from an EMBL/GenBank/DDBJ whole genome shotgun (WGS) entry which is preliminary data.</text>
</comment>